<dbReference type="CDD" id="cd05635">
    <property type="entry name" value="LbH_unknown"/>
    <property type="match status" value="1"/>
</dbReference>
<evidence type="ECO:0000313" key="3">
    <source>
        <dbReference type="EMBL" id="QDT52670.1"/>
    </source>
</evidence>
<dbReference type="Gene3D" id="2.160.10.10">
    <property type="entry name" value="Hexapeptide repeat proteins"/>
    <property type="match status" value="1"/>
</dbReference>
<evidence type="ECO:0008006" key="5">
    <source>
        <dbReference type="Google" id="ProtNLM"/>
    </source>
</evidence>
<evidence type="ECO:0000313" key="4">
    <source>
        <dbReference type="Proteomes" id="UP000315700"/>
    </source>
</evidence>
<dbReference type="PANTHER" id="PTHR43584">
    <property type="entry name" value="NUCLEOTIDYL TRANSFERASE"/>
    <property type="match status" value="1"/>
</dbReference>
<gene>
    <name evidence="3" type="ORF">Pan44_06820</name>
</gene>
<dbReference type="GO" id="GO:0016746">
    <property type="term" value="F:acyltransferase activity"/>
    <property type="evidence" value="ECO:0007669"/>
    <property type="project" value="UniProtKB-KW"/>
</dbReference>
<dbReference type="NCBIfam" id="TIGR03991">
    <property type="entry name" value="alt_bact_glmU"/>
    <property type="match status" value="1"/>
</dbReference>
<dbReference type="KEGG" id="ccos:Pan44_06820"/>
<name>A0A517S962_9PLAN</name>
<dbReference type="GO" id="GO:0016779">
    <property type="term" value="F:nucleotidyltransferase activity"/>
    <property type="evidence" value="ECO:0007669"/>
    <property type="project" value="UniProtKB-ARBA"/>
</dbReference>
<keyword evidence="4" id="KW-1185">Reference proteome</keyword>
<evidence type="ECO:0000256" key="1">
    <source>
        <dbReference type="ARBA" id="ARBA00022679"/>
    </source>
</evidence>
<proteinExistence type="predicted"/>
<reference evidence="3 4" key="1">
    <citation type="submission" date="2019-02" db="EMBL/GenBank/DDBJ databases">
        <title>Deep-cultivation of Planctomycetes and their phenomic and genomic characterization uncovers novel biology.</title>
        <authorList>
            <person name="Wiegand S."/>
            <person name="Jogler M."/>
            <person name="Boedeker C."/>
            <person name="Pinto D."/>
            <person name="Vollmers J."/>
            <person name="Rivas-Marin E."/>
            <person name="Kohn T."/>
            <person name="Peeters S.H."/>
            <person name="Heuer A."/>
            <person name="Rast P."/>
            <person name="Oberbeckmann S."/>
            <person name="Bunk B."/>
            <person name="Jeske O."/>
            <person name="Meyerdierks A."/>
            <person name="Storesund J.E."/>
            <person name="Kallscheuer N."/>
            <person name="Luecker S."/>
            <person name="Lage O.M."/>
            <person name="Pohl T."/>
            <person name="Merkel B.J."/>
            <person name="Hornburger P."/>
            <person name="Mueller R.-W."/>
            <person name="Bruemmer F."/>
            <person name="Labrenz M."/>
            <person name="Spormann A.M."/>
            <person name="Op den Camp H."/>
            <person name="Overmann J."/>
            <person name="Amann R."/>
            <person name="Jetten M.S.M."/>
            <person name="Mascher T."/>
            <person name="Medema M.H."/>
            <person name="Devos D.P."/>
            <person name="Kaster A.-K."/>
            <person name="Ovreas L."/>
            <person name="Rohde M."/>
            <person name="Galperin M.Y."/>
            <person name="Jogler C."/>
        </authorList>
    </citation>
    <scope>NUCLEOTIDE SEQUENCE [LARGE SCALE GENOMIC DNA]</scope>
    <source>
        <strain evidence="3 4">Pan44</strain>
    </source>
</reference>
<accession>A0A517S962</accession>
<dbReference type="AlphaFoldDB" id="A0A517S962"/>
<dbReference type="OrthoDB" id="234332at2"/>
<keyword evidence="1" id="KW-0808">Transferase</keyword>
<dbReference type="InterPro" id="IPR050065">
    <property type="entry name" value="GlmU-like"/>
</dbReference>
<sequence length="429" mass="47193">MERLVFFEDAAAENFRPLTWLRPVFELRCGHYTVRERMLAAFPKAEWGVSIRPDLAEVYAEEHPAAHVNKERWLAAGPALLVNGRWIGDPAFLASLTPGEAVICDGVVAAIRVDAEEAAVLSSVPDWTNAITRLANSRDAVTRPGRLLEYPWHLIEANPTQLTSDFRARRRGPTKANLNAQVAIQGRDADVFIDPSAEVDPFVVLDARSGPIWIDAGAKLQPFTRLEGPCYVGPGSQLFRANVREGTTIGPVCRVGGEIEESILHGYANKYHDGFLGHSYVCPWVNLGALSTNSDLKNDYSAVKVPLWGEPIDSGSTKVGCFIGDHSKTAICSLFNTGTSVGVMSMVLPGGELLPKHIPSCSRYWHGTIEELPAFDAALETARIAMSRRNCILSPAGERLLRRVLHLTAEEREVASHRSQMIQQRLVLR</sequence>
<dbReference type="Proteomes" id="UP000315700">
    <property type="component" value="Chromosome"/>
</dbReference>
<keyword evidence="2" id="KW-0012">Acyltransferase</keyword>
<dbReference type="Pfam" id="PF13562">
    <property type="entry name" value="NTP_transf_4"/>
    <property type="match status" value="1"/>
</dbReference>
<dbReference type="InterPro" id="IPR011004">
    <property type="entry name" value="Trimer_LpxA-like_sf"/>
</dbReference>
<dbReference type="InParanoid" id="A0A517S962"/>
<evidence type="ECO:0000256" key="2">
    <source>
        <dbReference type="ARBA" id="ARBA00023315"/>
    </source>
</evidence>
<dbReference type="SUPFAM" id="SSF51161">
    <property type="entry name" value="Trimeric LpxA-like enzymes"/>
    <property type="match status" value="1"/>
</dbReference>
<dbReference type="RefSeq" id="WP_145027220.1">
    <property type="nucleotide sequence ID" value="NZ_CP036271.1"/>
</dbReference>
<dbReference type="PANTHER" id="PTHR43584:SF9">
    <property type="entry name" value="TRANSFERASE HEXAPEPTIDE REPEAT CONTAINING PROTEIN"/>
    <property type="match status" value="1"/>
</dbReference>
<dbReference type="EMBL" id="CP036271">
    <property type="protein sequence ID" value="QDT52670.1"/>
    <property type="molecule type" value="Genomic_DNA"/>
</dbReference>
<dbReference type="InterPro" id="IPR023917">
    <property type="entry name" value="Bifunctiontional_GlmU_bac-type"/>
</dbReference>
<organism evidence="3 4">
    <name type="scientific">Caulifigura coniformis</name>
    <dbReference type="NCBI Taxonomy" id="2527983"/>
    <lineage>
        <taxon>Bacteria</taxon>
        <taxon>Pseudomonadati</taxon>
        <taxon>Planctomycetota</taxon>
        <taxon>Planctomycetia</taxon>
        <taxon>Planctomycetales</taxon>
        <taxon>Planctomycetaceae</taxon>
        <taxon>Caulifigura</taxon>
    </lineage>
</organism>
<protein>
    <recommendedName>
        <fullName evidence="5">Bifunctional protein GlmU</fullName>
    </recommendedName>
</protein>